<dbReference type="AlphaFoldDB" id="A0AAW1AIT1"/>
<dbReference type="GO" id="GO:0008270">
    <property type="term" value="F:zinc ion binding"/>
    <property type="evidence" value="ECO:0007669"/>
    <property type="project" value="UniProtKB-KW"/>
</dbReference>
<dbReference type="Gene3D" id="3.30.160.60">
    <property type="entry name" value="Classic Zinc Finger"/>
    <property type="match status" value="1"/>
</dbReference>
<proteinExistence type="predicted"/>
<dbReference type="GO" id="GO:0048513">
    <property type="term" value="P:animal organ development"/>
    <property type="evidence" value="ECO:0007669"/>
    <property type="project" value="UniProtKB-ARBA"/>
</dbReference>
<dbReference type="GO" id="GO:0003006">
    <property type="term" value="P:developmental process involved in reproduction"/>
    <property type="evidence" value="ECO:0007669"/>
    <property type="project" value="UniProtKB-ARBA"/>
</dbReference>
<feature type="domain" description="BTB" evidence="5">
    <location>
        <begin position="93"/>
        <end position="160"/>
    </location>
</feature>
<dbReference type="GO" id="GO:0048666">
    <property type="term" value="P:neuron development"/>
    <property type="evidence" value="ECO:0007669"/>
    <property type="project" value="UniProtKB-ARBA"/>
</dbReference>
<accession>A0AAW1AIT1</accession>
<evidence type="ECO:0000313" key="8">
    <source>
        <dbReference type="Proteomes" id="UP001432146"/>
    </source>
</evidence>
<dbReference type="Pfam" id="PF00651">
    <property type="entry name" value="BTB"/>
    <property type="match status" value="1"/>
</dbReference>
<dbReference type="SUPFAM" id="SSF57667">
    <property type="entry name" value="beta-beta-alpha zinc fingers"/>
    <property type="match status" value="1"/>
</dbReference>
<dbReference type="PROSITE" id="PS50157">
    <property type="entry name" value="ZINC_FINGER_C2H2_2"/>
    <property type="match status" value="2"/>
</dbReference>
<gene>
    <name evidence="7" type="ORF">QLX08_000696</name>
</gene>
<evidence type="ECO:0000256" key="4">
    <source>
        <dbReference type="SAM" id="MobiDB-lite"/>
    </source>
</evidence>
<dbReference type="CDD" id="cd18315">
    <property type="entry name" value="BTB_POZ_BAB-like"/>
    <property type="match status" value="1"/>
</dbReference>
<keyword evidence="3" id="KW-0862">Zinc</keyword>
<evidence type="ECO:0000259" key="6">
    <source>
        <dbReference type="PROSITE" id="PS50157"/>
    </source>
</evidence>
<feature type="region of interest" description="Disordered" evidence="4">
    <location>
        <begin position="191"/>
        <end position="276"/>
    </location>
</feature>
<comment type="subcellular location">
    <subcellularLocation>
        <location evidence="1">Nucleus</location>
    </subcellularLocation>
</comment>
<keyword evidence="3" id="KW-0479">Metal-binding</keyword>
<dbReference type="InterPro" id="IPR051095">
    <property type="entry name" value="Dros_DevTransReg"/>
</dbReference>
<keyword evidence="8" id="KW-1185">Reference proteome</keyword>
<feature type="domain" description="C2H2-type" evidence="6">
    <location>
        <begin position="497"/>
        <end position="525"/>
    </location>
</feature>
<evidence type="ECO:0000256" key="3">
    <source>
        <dbReference type="PROSITE-ProRule" id="PRU00042"/>
    </source>
</evidence>
<dbReference type="SMART" id="SM00355">
    <property type="entry name" value="ZnF_C2H2"/>
    <property type="match status" value="2"/>
</dbReference>
<dbReference type="Proteomes" id="UP001432146">
    <property type="component" value="Unassembled WGS sequence"/>
</dbReference>
<evidence type="ECO:0008006" key="9">
    <source>
        <dbReference type="Google" id="ProtNLM"/>
    </source>
</evidence>
<dbReference type="PANTHER" id="PTHR23110">
    <property type="entry name" value="BTB DOMAIN TRANSCRIPTION FACTOR"/>
    <property type="match status" value="1"/>
</dbReference>
<dbReference type="PANTHER" id="PTHR23110:SF94">
    <property type="entry name" value="ZINC FINGER PROTEIN CHINMO"/>
    <property type="match status" value="1"/>
</dbReference>
<dbReference type="InterPro" id="IPR036236">
    <property type="entry name" value="Znf_C2H2_sf"/>
</dbReference>
<feature type="domain" description="C2H2-type" evidence="6">
    <location>
        <begin position="469"/>
        <end position="497"/>
    </location>
</feature>
<comment type="caution">
    <text evidence="7">The sequence shown here is derived from an EMBL/GenBank/DDBJ whole genome shotgun (WGS) entry which is preliminary data.</text>
</comment>
<dbReference type="GO" id="GO:0006357">
    <property type="term" value="P:regulation of transcription by RNA polymerase II"/>
    <property type="evidence" value="ECO:0007669"/>
    <property type="project" value="TreeGrafter"/>
</dbReference>
<dbReference type="InterPro" id="IPR011333">
    <property type="entry name" value="SKP1/BTB/POZ_sf"/>
</dbReference>
<organism evidence="7 8">
    <name type="scientific">Tetragonisca angustula</name>
    <dbReference type="NCBI Taxonomy" id="166442"/>
    <lineage>
        <taxon>Eukaryota</taxon>
        <taxon>Metazoa</taxon>
        <taxon>Ecdysozoa</taxon>
        <taxon>Arthropoda</taxon>
        <taxon>Hexapoda</taxon>
        <taxon>Insecta</taxon>
        <taxon>Pterygota</taxon>
        <taxon>Neoptera</taxon>
        <taxon>Endopterygota</taxon>
        <taxon>Hymenoptera</taxon>
        <taxon>Apocrita</taxon>
        <taxon>Aculeata</taxon>
        <taxon>Apoidea</taxon>
        <taxon>Anthophila</taxon>
        <taxon>Apidae</taxon>
        <taxon>Tetragonisca</taxon>
    </lineage>
</organism>
<keyword evidence="3" id="KW-0863">Zinc-finger</keyword>
<keyword evidence="2" id="KW-0539">Nucleus</keyword>
<dbReference type="EMBL" id="JAWNGG020000009">
    <property type="protein sequence ID" value="KAK9309693.1"/>
    <property type="molecule type" value="Genomic_DNA"/>
</dbReference>
<dbReference type="SMART" id="SM00225">
    <property type="entry name" value="BTB"/>
    <property type="match status" value="1"/>
</dbReference>
<protein>
    <recommendedName>
        <fullName evidence="9">Zinc finger protein chinmo</fullName>
    </recommendedName>
</protein>
<dbReference type="PROSITE" id="PS50097">
    <property type="entry name" value="BTB"/>
    <property type="match status" value="1"/>
</dbReference>
<dbReference type="InterPro" id="IPR000210">
    <property type="entry name" value="BTB/POZ_dom"/>
</dbReference>
<dbReference type="Pfam" id="PF00096">
    <property type="entry name" value="zf-C2H2"/>
    <property type="match status" value="1"/>
</dbReference>
<evidence type="ECO:0000256" key="2">
    <source>
        <dbReference type="ARBA" id="ARBA00023242"/>
    </source>
</evidence>
<dbReference type="GO" id="GO:0005634">
    <property type="term" value="C:nucleus"/>
    <property type="evidence" value="ECO:0007669"/>
    <property type="project" value="UniProtKB-SubCell"/>
</dbReference>
<dbReference type="FunFam" id="3.30.160.60:FF:002618">
    <property type="entry name" value="Bmp-induced factor"/>
    <property type="match status" value="1"/>
</dbReference>
<sequence>MYAPVGEGHGNQEPSLVNSWWLHPPAGRTVGHERDQEGKYLLEGGRDRGGEGHGVGPRGGIMDSHQQFCLKWNSFGSNLATAFSNLFKSESLSDVTLFCEGVTFKAHRLILAACSKHFQELFEGMPASPAGLIVILDGTSAHNMASLLEFMYRGEVHVSQESLSSFLKAAECLQVKGLSIEHEKLAVAQRHATENNNSSTDVGGAGGSSNGVGSSDNGDTGIGSASGNVDGSGNAAGNTGGVVGGGIGEVSDVGDIMKRTPTPAPSPAAAYTVPSLNPHYYESPPKMLMRSPSDVDTLGRASVLRDGTAFRPASAPHPLLENHFYQPFIYPSETPAHPHTAPHTPTELEQELERARSEERSNCDLKESVAEDLRIKQEPVAMTDRERADKLAERLSGEVYSSGRGFDGGHYGSNSNHIQHGAQVGHAIMPLPPAHPPTPDLSPAPTTPAMWNTKLNKAGTVSTPDGKKLKCPFCEKLYGYETNLRAHIRQRHQGIRVPCPFCSRTFTRNNTVRRHIAREHKAELNLKAFQQSNHSMSDTVPQ</sequence>
<dbReference type="Gene3D" id="3.30.710.10">
    <property type="entry name" value="Potassium Channel Kv1.1, Chain A"/>
    <property type="match status" value="1"/>
</dbReference>
<dbReference type="SUPFAM" id="SSF54695">
    <property type="entry name" value="POZ domain"/>
    <property type="match status" value="1"/>
</dbReference>
<dbReference type="PROSITE" id="PS00028">
    <property type="entry name" value="ZINC_FINGER_C2H2_1"/>
    <property type="match status" value="2"/>
</dbReference>
<evidence type="ECO:0000256" key="1">
    <source>
        <dbReference type="ARBA" id="ARBA00004123"/>
    </source>
</evidence>
<evidence type="ECO:0000259" key="5">
    <source>
        <dbReference type="PROSITE" id="PS50097"/>
    </source>
</evidence>
<reference evidence="7 8" key="1">
    <citation type="submission" date="2024-05" db="EMBL/GenBank/DDBJ databases">
        <title>The nuclear and mitochondrial genome assemblies of Tetragonisca angustula (Apidae: Meliponini), a tiny yet remarkable pollinator in the Neotropics.</title>
        <authorList>
            <person name="Ferrari R."/>
            <person name="Ricardo P.C."/>
            <person name="Dias F.C."/>
            <person name="Araujo N.S."/>
            <person name="Soares D.O."/>
            <person name="Zhou Q.-S."/>
            <person name="Zhu C.-D."/>
            <person name="Coutinho L."/>
            <person name="Airas M.C."/>
            <person name="Batista T.M."/>
        </authorList>
    </citation>
    <scope>NUCLEOTIDE SEQUENCE [LARGE SCALE GENOMIC DNA]</scope>
    <source>
        <strain evidence="7">ASF017062</strain>
        <tissue evidence="7">Abdomen</tissue>
    </source>
</reference>
<feature type="compositionally biased region" description="Gly residues" evidence="4">
    <location>
        <begin position="238"/>
        <end position="248"/>
    </location>
</feature>
<evidence type="ECO:0000313" key="7">
    <source>
        <dbReference type="EMBL" id="KAK9309693.1"/>
    </source>
</evidence>
<name>A0AAW1AIT1_9HYME</name>
<dbReference type="InterPro" id="IPR013087">
    <property type="entry name" value="Znf_C2H2_type"/>
</dbReference>